<feature type="region of interest" description="Disordered" evidence="1">
    <location>
        <begin position="79"/>
        <end position="176"/>
    </location>
</feature>
<keyword evidence="4" id="KW-1185">Reference proteome</keyword>
<reference evidence="3 4" key="1">
    <citation type="submission" date="2019-02" db="EMBL/GenBank/DDBJ databases">
        <title>Genome sequencing of the rare red list fungi Dentipellis fragilis.</title>
        <authorList>
            <person name="Buettner E."/>
            <person name="Kellner H."/>
        </authorList>
    </citation>
    <scope>NUCLEOTIDE SEQUENCE [LARGE SCALE GENOMIC DNA]</scope>
    <source>
        <strain evidence="3 4">DSM 105465</strain>
    </source>
</reference>
<dbReference type="AlphaFoldDB" id="A0A4Y9Y030"/>
<feature type="compositionally biased region" description="Low complexity" evidence="1">
    <location>
        <begin position="119"/>
        <end position="166"/>
    </location>
</feature>
<feature type="chain" id="PRO_5021285164" evidence="2">
    <location>
        <begin position="29"/>
        <end position="203"/>
    </location>
</feature>
<dbReference type="EMBL" id="SEOQ01000955">
    <property type="protein sequence ID" value="TFY55083.1"/>
    <property type="molecule type" value="Genomic_DNA"/>
</dbReference>
<keyword evidence="2" id="KW-0732">Signal</keyword>
<sequence length="203" mass="20139">MAFTVRGFFPLSVALFFALSFLLLPASAIPTANVASPVTNWALHRQGSHIPVLAGHGALAKRICYGDCRAVQVDANATTATASTSATPDMVNAPPSTGVPAAEPPDPDPDAGGAGSGAGAAASAEPASTLLSLSTPSSSTLLPPSSSPSVQPSTSLPSVSYSSSAPEEAQNRIGASTSGARAESSVALLPLVLLVASTVLYVL</sequence>
<name>A0A4Y9Y030_9AGAM</name>
<proteinExistence type="predicted"/>
<gene>
    <name evidence="3" type="ORF">EVG20_g9449</name>
</gene>
<accession>A0A4Y9Y030</accession>
<organism evidence="3 4">
    <name type="scientific">Dentipellis fragilis</name>
    <dbReference type="NCBI Taxonomy" id="205917"/>
    <lineage>
        <taxon>Eukaryota</taxon>
        <taxon>Fungi</taxon>
        <taxon>Dikarya</taxon>
        <taxon>Basidiomycota</taxon>
        <taxon>Agaricomycotina</taxon>
        <taxon>Agaricomycetes</taxon>
        <taxon>Russulales</taxon>
        <taxon>Hericiaceae</taxon>
        <taxon>Dentipellis</taxon>
    </lineage>
</organism>
<dbReference type="Proteomes" id="UP000298327">
    <property type="component" value="Unassembled WGS sequence"/>
</dbReference>
<evidence type="ECO:0000313" key="3">
    <source>
        <dbReference type="EMBL" id="TFY55083.1"/>
    </source>
</evidence>
<evidence type="ECO:0000256" key="2">
    <source>
        <dbReference type="SAM" id="SignalP"/>
    </source>
</evidence>
<feature type="signal peptide" evidence="2">
    <location>
        <begin position="1"/>
        <end position="28"/>
    </location>
</feature>
<evidence type="ECO:0000256" key="1">
    <source>
        <dbReference type="SAM" id="MobiDB-lite"/>
    </source>
</evidence>
<protein>
    <submittedName>
        <fullName evidence="3">Uncharacterized protein</fullName>
    </submittedName>
</protein>
<comment type="caution">
    <text evidence="3">The sequence shown here is derived from an EMBL/GenBank/DDBJ whole genome shotgun (WGS) entry which is preliminary data.</text>
</comment>
<evidence type="ECO:0000313" key="4">
    <source>
        <dbReference type="Proteomes" id="UP000298327"/>
    </source>
</evidence>
<dbReference type="OrthoDB" id="10585199at2759"/>